<dbReference type="AlphaFoldDB" id="A0A2S9GZ43"/>
<keyword evidence="1" id="KW-1277">Toxin-antitoxin system</keyword>
<sequence>MKDYGYKVDLTEEALEQLIELFLFKCGQSDLLAAIEARDAIEEAIEQISRSPYIYPIADNDPTERKLVIPFVRKTGYIALFSIESESQIYLTNIRHQLQDDVLR</sequence>
<dbReference type="InterPro" id="IPR007712">
    <property type="entry name" value="RelE/ParE_toxin"/>
</dbReference>
<evidence type="ECO:0000313" key="2">
    <source>
        <dbReference type="EMBL" id="PRC92995.1"/>
    </source>
</evidence>
<dbReference type="OrthoDB" id="121597at2"/>
<comment type="caution">
    <text evidence="2">The sequence shown here is derived from an EMBL/GenBank/DDBJ whole genome shotgun (WGS) entry which is preliminary data.</text>
</comment>
<dbReference type="Proteomes" id="UP000237839">
    <property type="component" value="Unassembled WGS sequence"/>
</dbReference>
<evidence type="ECO:0000256" key="1">
    <source>
        <dbReference type="ARBA" id="ARBA00022649"/>
    </source>
</evidence>
<organism evidence="2 3">
    <name type="scientific">Solimicrobium silvestre</name>
    <dbReference type="NCBI Taxonomy" id="2099400"/>
    <lineage>
        <taxon>Bacteria</taxon>
        <taxon>Pseudomonadati</taxon>
        <taxon>Pseudomonadota</taxon>
        <taxon>Betaproteobacteria</taxon>
        <taxon>Burkholderiales</taxon>
        <taxon>Oxalobacteraceae</taxon>
        <taxon>Solimicrobium</taxon>
    </lineage>
</organism>
<gene>
    <name evidence="2" type="ORF">S2091_2412</name>
</gene>
<dbReference type="Gene3D" id="3.30.2310.20">
    <property type="entry name" value="RelE-like"/>
    <property type="match status" value="1"/>
</dbReference>
<dbReference type="EMBL" id="PUGF01000010">
    <property type="protein sequence ID" value="PRC92995.1"/>
    <property type="molecule type" value="Genomic_DNA"/>
</dbReference>
<dbReference type="Pfam" id="PF05016">
    <property type="entry name" value="ParE_toxin"/>
    <property type="match status" value="1"/>
</dbReference>
<evidence type="ECO:0000313" key="3">
    <source>
        <dbReference type="Proteomes" id="UP000237839"/>
    </source>
</evidence>
<reference evidence="2 3" key="1">
    <citation type="submission" date="2018-02" db="EMBL/GenBank/DDBJ databases">
        <title>Solimicrobium silvestre gen. nov., sp. nov., isolated from alpine forest soil.</title>
        <authorList>
            <person name="Margesin R."/>
            <person name="Albuquerque L."/>
            <person name="Zhang D.-C."/>
            <person name="Froufe H.J.C."/>
            <person name="Severino R."/>
            <person name="Roxo I."/>
            <person name="Egas C."/>
            <person name="Da Costa M.S."/>
        </authorList>
    </citation>
    <scope>NUCLEOTIDE SEQUENCE [LARGE SCALE GENOMIC DNA]</scope>
    <source>
        <strain evidence="2 3">S20-91</strain>
    </source>
</reference>
<protein>
    <submittedName>
        <fullName evidence="2">Plasmid stabilization system protein</fullName>
    </submittedName>
</protein>
<dbReference type="InterPro" id="IPR035093">
    <property type="entry name" value="RelE/ParE_toxin_dom_sf"/>
</dbReference>
<proteinExistence type="predicted"/>
<dbReference type="RefSeq" id="WP_105532118.1">
    <property type="nucleotide sequence ID" value="NZ_PUGF01000010.1"/>
</dbReference>
<name>A0A2S9GZ43_9BURK</name>
<keyword evidence="3" id="KW-1185">Reference proteome</keyword>
<accession>A0A2S9GZ43</accession>